<feature type="region of interest" description="Disordered" evidence="1">
    <location>
        <begin position="1"/>
        <end position="39"/>
    </location>
</feature>
<proteinExistence type="predicted"/>
<sequence length="150" mass="16169">MAGEKRSASPHINTRSSKAAKTKESDTATKQAKVLPRSTFRGAALPIHVSFTHTPAPIPEQEDDRTTPIDPGHIGNITLLPSEFSTGSYGWKGARRMTLELQGSEGEEKKKVQVMININATVVGSKGAAGDEDEDKEDESTPVEEAEEKP</sequence>
<dbReference type="HOGENOM" id="CLU_100697_1_1_1"/>
<gene>
    <name evidence="2" type="ORF">M422DRAFT_47640</name>
</gene>
<feature type="region of interest" description="Disordered" evidence="1">
    <location>
        <begin position="122"/>
        <end position="150"/>
    </location>
</feature>
<feature type="compositionally biased region" description="Polar residues" evidence="1">
    <location>
        <begin position="10"/>
        <end position="19"/>
    </location>
</feature>
<accession>A0A0C9VPQ7</accession>
<feature type="region of interest" description="Disordered" evidence="1">
    <location>
        <begin position="51"/>
        <end position="80"/>
    </location>
</feature>
<reference evidence="2 3" key="1">
    <citation type="submission" date="2014-06" db="EMBL/GenBank/DDBJ databases">
        <title>Evolutionary Origins and Diversification of the Mycorrhizal Mutualists.</title>
        <authorList>
            <consortium name="DOE Joint Genome Institute"/>
            <consortium name="Mycorrhizal Genomics Consortium"/>
            <person name="Kohler A."/>
            <person name="Kuo A."/>
            <person name="Nagy L.G."/>
            <person name="Floudas D."/>
            <person name="Copeland A."/>
            <person name="Barry K.W."/>
            <person name="Cichocki N."/>
            <person name="Veneault-Fourrey C."/>
            <person name="LaButti K."/>
            <person name="Lindquist E.A."/>
            <person name="Lipzen A."/>
            <person name="Lundell T."/>
            <person name="Morin E."/>
            <person name="Murat C."/>
            <person name="Riley R."/>
            <person name="Ohm R."/>
            <person name="Sun H."/>
            <person name="Tunlid A."/>
            <person name="Henrissat B."/>
            <person name="Grigoriev I.V."/>
            <person name="Hibbett D.S."/>
            <person name="Martin F."/>
        </authorList>
    </citation>
    <scope>NUCLEOTIDE SEQUENCE [LARGE SCALE GENOMIC DNA]</scope>
    <source>
        <strain evidence="2 3">SS14</strain>
    </source>
</reference>
<organism evidence="2 3">
    <name type="scientific">Sphaerobolus stellatus (strain SS14)</name>
    <dbReference type="NCBI Taxonomy" id="990650"/>
    <lineage>
        <taxon>Eukaryota</taxon>
        <taxon>Fungi</taxon>
        <taxon>Dikarya</taxon>
        <taxon>Basidiomycota</taxon>
        <taxon>Agaricomycotina</taxon>
        <taxon>Agaricomycetes</taxon>
        <taxon>Phallomycetidae</taxon>
        <taxon>Geastrales</taxon>
        <taxon>Sphaerobolaceae</taxon>
        <taxon>Sphaerobolus</taxon>
    </lineage>
</organism>
<evidence type="ECO:0000313" key="2">
    <source>
        <dbReference type="EMBL" id="KIJ44167.1"/>
    </source>
</evidence>
<evidence type="ECO:0000256" key="1">
    <source>
        <dbReference type="SAM" id="MobiDB-lite"/>
    </source>
</evidence>
<dbReference type="EMBL" id="KN837119">
    <property type="protein sequence ID" value="KIJ44167.1"/>
    <property type="molecule type" value="Genomic_DNA"/>
</dbReference>
<protein>
    <submittedName>
        <fullName evidence="2">Uncharacterized protein</fullName>
    </submittedName>
</protein>
<evidence type="ECO:0000313" key="3">
    <source>
        <dbReference type="Proteomes" id="UP000054279"/>
    </source>
</evidence>
<dbReference type="OrthoDB" id="2497589at2759"/>
<keyword evidence="3" id="KW-1185">Reference proteome</keyword>
<feature type="compositionally biased region" description="Acidic residues" evidence="1">
    <location>
        <begin position="130"/>
        <end position="150"/>
    </location>
</feature>
<dbReference type="AlphaFoldDB" id="A0A0C9VPQ7"/>
<name>A0A0C9VPQ7_SPHS4</name>
<dbReference type="Proteomes" id="UP000054279">
    <property type="component" value="Unassembled WGS sequence"/>
</dbReference>